<dbReference type="AlphaFoldDB" id="W9V9S9"/>
<sequence>MKRIDQINVLPFIDIMLVLLAIVLTTATFIGEGRLEIRLPDSTSQPAPPPPGAVEIGVDADGSYYLDAEPVTTERLATELDALDRSTPILLRVDAAARFEHFVAIVDQLKARRLERLTILTRKS</sequence>
<dbReference type="OrthoDB" id="9798629at2"/>
<keyword evidence="7" id="KW-0997">Cell inner membrane</keyword>
<evidence type="ECO:0000256" key="1">
    <source>
        <dbReference type="ARBA" id="ARBA00003540"/>
    </source>
</evidence>
<evidence type="ECO:0000256" key="12">
    <source>
        <dbReference type="RuleBase" id="RU003879"/>
    </source>
</evidence>
<comment type="subcellular location">
    <subcellularLocation>
        <location evidence="2">Cell inner membrane</location>
        <topology evidence="2">Single-pass type II membrane protein</topology>
    </subcellularLocation>
    <subcellularLocation>
        <location evidence="12">Cell membrane</location>
        <topology evidence="12">Single-pass type II membrane protein</topology>
    </subcellularLocation>
</comment>
<feature type="transmembrane region" description="Helical" evidence="13">
    <location>
        <begin position="12"/>
        <end position="31"/>
    </location>
</feature>
<evidence type="ECO:0000256" key="5">
    <source>
        <dbReference type="ARBA" id="ARBA00022448"/>
    </source>
</evidence>
<evidence type="ECO:0000256" key="11">
    <source>
        <dbReference type="ARBA" id="ARBA00023136"/>
    </source>
</evidence>
<reference evidence="14 15" key="1">
    <citation type="submission" date="2012-11" db="EMBL/GenBank/DDBJ databases">
        <title>Genome assembly of Thiorhodococcus sp. AK35.</title>
        <authorList>
            <person name="Nupur N."/>
            <person name="Khatri I."/>
            <person name="Subramanian S."/>
            <person name="Pinnaka A."/>
        </authorList>
    </citation>
    <scope>NUCLEOTIDE SEQUENCE [LARGE SCALE GENOMIC DNA]</scope>
    <source>
        <strain evidence="14 15">AK35</strain>
    </source>
</reference>
<dbReference type="Proteomes" id="UP000019460">
    <property type="component" value="Unassembled WGS sequence"/>
</dbReference>
<comment type="similarity">
    <text evidence="3 12">Belongs to the ExbD/TolR family.</text>
</comment>
<keyword evidence="15" id="KW-1185">Reference proteome</keyword>
<name>W9V9S9_9GAMM</name>
<dbReference type="Pfam" id="PF02472">
    <property type="entry name" value="ExbD"/>
    <property type="match status" value="1"/>
</dbReference>
<evidence type="ECO:0000256" key="3">
    <source>
        <dbReference type="ARBA" id="ARBA00005811"/>
    </source>
</evidence>
<evidence type="ECO:0000256" key="6">
    <source>
        <dbReference type="ARBA" id="ARBA00022475"/>
    </source>
</evidence>
<dbReference type="Gene3D" id="3.30.420.270">
    <property type="match status" value="1"/>
</dbReference>
<dbReference type="PATRIC" id="fig|1249627.3.peg.1090"/>
<evidence type="ECO:0000256" key="9">
    <source>
        <dbReference type="ARBA" id="ARBA00022927"/>
    </source>
</evidence>
<dbReference type="GO" id="GO:0005886">
    <property type="term" value="C:plasma membrane"/>
    <property type="evidence" value="ECO:0007669"/>
    <property type="project" value="UniProtKB-SubCell"/>
</dbReference>
<dbReference type="eggNOG" id="COG0848">
    <property type="taxonomic scope" value="Bacteria"/>
</dbReference>
<keyword evidence="11 13" id="KW-0472">Membrane</keyword>
<dbReference type="GO" id="GO:0015031">
    <property type="term" value="P:protein transport"/>
    <property type="evidence" value="ECO:0007669"/>
    <property type="project" value="UniProtKB-KW"/>
</dbReference>
<evidence type="ECO:0000256" key="13">
    <source>
        <dbReference type="SAM" id="Phobius"/>
    </source>
</evidence>
<keyword evidence="5 12" id="KW-0813">Transport</keyword>
<dbReference type="PANTHER" id="PTHR30558">
    <property type="entry name" value="EXBD MEMBRANE COMPONENT OF PMF-DRIVEN MACROMOLECULE IMPORT SYSTEM"/>
    <property type="match status" value="1"/>
</dbReference>
<keyword evidence="9 12" id="KW-0653">Protein transport</keyword>
<keyword evidence="6" id="KW-1003">Cell membrane</keyword>
<comment type="subunit">
    <text evidence="4">The accessory proteins ExbB and ExbD seem to form a complex with TonB.</text>
</comment>
<gene>
    <name evidence="14" type="ORF">D779_0514</name>
</gene>
<evidence type="ECO:0000256" key="4">
    <source>
        <dbReference type="ARBA" id="ARBA00011471"/>
    </source>
</evidence>
<evidence type="ECO:0000256" key="7">
    <source>
        <dbReference type="ARBA" id="ARBA00022519"/>
    </source>
</evidence>
<dbReference type="PANTHER" id="PTHR30558:SF12">
    <property type="entry name" value="BIOPOLYMER TRANSPORT PROTEIN EXBD"/>
    <property type="match status" value="1"/>
</dbReference>
<evidence type="ECO:0000313" key="15">
    <source>
        <dbReference type="Proteomes" id="UP000019460"/>
    </source>
</evidence>
<evidence type="ECO:0000256" key="8">
    <source>
        <dbReference type="ARBA" id="ARBA00022692"/>
    </source>
</evidence>
<dbReference type="EMBL" id="AONC01000014">
    <property type="protein sequence ID" value="EXJ16209.1"/>
    <property type="molecule type" value="Genomic_DNA"/>
</dbReference>
<dbReference type="RefSeq" id="WP_043750526.1">
    <property type="nucleotide sequence ID" value="NZ_AONC01000014.1"/>
</dbReference>
<proteinExistence type="inferred from homology"/>
<keyword evidence="10 13" id="KW-1133">Transmembrane helix</keyword>
<organism evidence="14 15">
    <name type="scientific">Imhoffiella purpurea</name>
    <dbReference type="NCBI Taxonomy" id="1249627"/>
    <lineage>
        <taxon>Bacteria</taxon>
        <taxon>Pseudomonadati</taxon>
        <taxon>Pseudomonadota</taxon>
        <taxon>Gammaproteobacteria</taxon>
        <taxon>Chromatiales</taxon>
        <taxon>Chromatiaceae</taxon>
        <taxon>Imhoffiella</taxon>
    </lineage>
</organism>
<evidence type="ECO:0000256" key="10">
    <source>
        <dbReference type="ARBA" id="ARBA00022989"/>
    </source>
</evidence>
<comment type="function">
    <text evidence="1">Involved in the TonB-dependent energy-dependent transport of various receptor-bound substrates.</text>
</comment>
<keyword evidence="8 12" id="KW-0812">Transmembrane</keyword>
<comment type="caution">
    <text evidence="14">The sequence shown here is derived from an EMBL/GenBank/DDBJ whole genome shotgun (WGS) entry which is preliminary data.</text>
</comment>
<evidence type="ECO:0000313" key="14">
    <source>
        <dbReference type="EMBL" id="EXJ16209.1"/>
    </source>
</evidence>
<protein>
    <submittedName>
        <fullName evidence="14">Biopolymer transport protein ExbD/TolR</fullName>
    </submittedName>
</protein>
<accession>W9V9S9</accession>
<dbReference type="InterPro" id="IPR003400">
    <property type="entry name" value="ExbD"/>
</dbReference>
<dbReference type="GO" id="GO:0022857">
    <property type="term" value="F:transmembrane transporter activity"/>
    <property type="evidence" value="ECO:0007669"/>
    <property type="project" value="InterPro"/>
</dbReference>
<dbReference type="STRING" id="1249627.D779_0514"/>
<evidence type="ECO:0000256" key="2">
    <source>
        <dbReference type="ARBA" id="ARBA00004249"/>
    </source>
</evidence>